<dbReference type="KEGG" id="cmk:103185989"/>
<dbReference type="OrthoDB" id="687730at2759"/>
<dbReference type="PRINTS" id="PR00759">
    <property type="entry name" value="BASICPTASE"/>
</dbReference>
<dbReference type="InterPro" id="IPR036465">
    <property type="entry name" value="vWFA_dom_sf"/>
</dbReference>
<feature type="compositionally biased region" description="Basic and acidic residues" evidence="8">
    <location>
        <begin position="551"/>
        <end position="563"/>
    </location>
</feature>
<dbReference type="SMART" id="SM00131">
    <property type="entry name" value="KU"/>
    <property type="match status" value="1"/>
</dbReference>
<dbReference type="AlphaFoldDB" id="A0A4W3HJY0"/>
<dbReference type="CDD" id="cd22628">
    <property type="entry name" value="Kunitz_collagen_alpha1_XXVIII"/>
    <property type="match status" value="1"/>
</dbReference>
<comment type="subcellular location">
    <subcellularLocation>
        <location evidence="1">Secreted</location>
        <location evidence="1">Extracellular space</location>
        <location evidence="1">Extracellular matrix</location>
    </subcellularLocation>
</comment>
<keyword evidence="13" id="KW-1185">Reference proteome</keyword>
<evidence type="ECO:0000256" key="8">
    <source>
        <dbReference type="SAM" id="MobiDB-lite"/>
    </source>
</evidence>
<feature type="compositionally biased region" description="Low complexity" evidence="8">
    <location>
        <begin position="470"/>
        <end position="487"/>
    </location>
</feature>
<dbReference type="PROSITE" id="PS50279">
    <property type="entry name" value="BPTI_KUNITZ_2"/>
    <property type="match status" value="1"/>
</dbReference>
<accession>A0A4W3HJY0</accession>
<feature type="compositionally biased region" description="Basic and acidic residues" evidence="8">
    <location>
        <begin position="250"/>
        <end position="274"/>
    </location>
</feature>
<feature type="domain" description="VWFA" evidence="10">
    <location>
        <begin position="50"/>
        <end position="233"/>
    </location>
</feature>
<dbReference type="GeneID" id="103185989"/>
<dbReference type="InterPro" id="IPR020901">
    <property type="entry name" value="Prtase_inh_Kunz-CS"/>
</dbReference>
<feature type="compositionally biased region" description="Basic and acidic residues" evidence="8">
    <location>
        <begin position="1061"/>
        <end position="1079"/>
    </location>
</feature>
<protein>
    <recommendedName>
        <fullName evidence="14">Collagen alpha-1(XXVIII) chain</fullName>
    </recommendedName>
</protein>
<evidence type="ECO:0000259" key="11">
    <source>
        <dbReference type="PROSITE" id="PS50279"/>
    </source>
</evidence>
<keyword evidence="7" id="KW-1015">Disulfide bond</keyword>
<dbReference type="FunFam" id="3.40.50.410:FF:000051">
    <property type="entry name" value="Collagen type XXVIII alpha 1 chain"/>
    <property type="match status" value="1"/>
</dbReference>
<keyword evidence="5" id="KW-0722">Serine protease inhibitor</keyword>
<feature type="compositionally biased region" description="Basic and acidic residues" evidence="8">
    <location>
        <begin position="662"/>
        <end position="676"/>
    </location>
</feature>
<dbReference type="FunFam" id="4.10.410.10:FF:000020">
    <property type="entry name" value="Collagen, type VI, alpha 3"/>
    <property type="match status" value="1"/>
</dbReference>
<evidence type="ECO:0000256" key="9">
    <source>
        <dbReference type="SAM" id="SignalP"/>
    </source>
</evidence>
<feature type="chain" id="PRO_5021450008" description="Collagen alpha-1(XXVIII) chain" evidence="9">
    <location>
        <begin position="24"/>
        <end position="1166"/>
    </location>
</feature>
<dbReference type="GO" id="GO:0005581">
    <property type="term" value="C:collagen trimer"/>
    <property type="evidence" value="ECO:0007669"/>
    <property type="project" value="UniProtKB-KW"/>
</dbReference>
<dbReference type="Pfam" id="PF00092">
    <property type="entry name" value="VWA"/>
    <property type="match status" value="2"/>
</dbReference>
<keyword evidence="9" id="KW-0732">Signal</keyword>
<feature type="compositionally biased region" description="Basic and acidic residues" evidence="8">
    <location>
        <begin position="341"/>
        <end position="353"/>
    </location>
</feature>
<proteinExistence type="predicted"/>
<reference evidence="13" key="2">
    <citation type="journal article" date="2007" name="PLoS Biol.">
        <title>Survey sequencing and comparative analysis of the elephant shark (Callorhinchus milii) genome.</title>
        <authorList>
            <person name="Venkatesh B."/>
            <person name="Kirkness E.F."/>
            <person name="Loh Y.H."/>
            <person name="Halpern A.L."/>
            <person name="Lee A.P."/>
            <person name="Johnson J."/>
            <person name="Dandona N."/>
            <person name="Viswanathan L.D."/>
            <person name="Tay A."/>
            <person name="Venter J.C."/>
            <person name="Strausberg R.L."/>
            <person name="Brenner S."/>
        </authorList>
    </citation>
    <scope>NUCLEOTIDE SEQUENCE [LARGE SCALE GENOMIC DNA]</scope>
</reference>
<evidence type="ECO:0000313" key="12">
    <source>
        <dbReference type="Ensembl" id="ENSCMIP00000017373.1"/>
    </source>
</evidence>
<gene>
    <name evidence="12" type="primary">LOC103185989</name>
</gene>
<dbReference type="PANTHER" id="PTHR24020:SF18">
    <property type="entry name" value="COLLAGEN ALPHA-1(VI) CHAIN"/>
    <property type="match status" value="1"/>
</dbReference>
<keyword evidence="2" id="KW-0964">Secreted</keyword>
<dbReference type="Gene3D" id="4.10.410.10">
    <property type="entry name" value="Pancreatic trypsin inhibitor Kunitz domain"/>
    <property type="match status" value="1"/>
</dbReference>
<reference evidence="12" key="4">
    <citation type="submission" date="2025-08" db="UniProtKB">
        <authorList>
            <consortium name="Ensembl"/>
        </authorList>
    </citation>
    <scope>IDENTIFICATION</scope>
</reference>
<evidence type="ECO:0000256" key="6">
    <source>
        <dbReference type="ARBA" id="ARBA00023119"/>
    </source>
</evidence>
<evidence type="ECO:0000256" key="7">
    <source>
        <dbReference type="ARBA" id="ARBA00023157"/>
    </source>
</evidence>
<dbReference type="PROSITE" id="PS50234">
    <property type="entry name" value="VWFA"/>
    <property type="match status" value="2"/>
</dbReference>
<dbReference type="SUPFAM" id="SSF53300">
    <property type="entry name" value="vWA-like"/>
    <property type="match status" value="2"/>
</dbReference>
<reference evidence="13" key="3">
    <citation type="journal article" date="2014" name="Nature">
        <title>Elephant shark genome provides unique insights into gnathostome evolution.</title>
        <authorList>
            <consortium name="International Elephant Shark Genome Sequencing Consortium"/>
            <person name="Venkatesh B."/>
            <person name="Lee A.P."/>
            <person name="Ravi V."/>
            <person name="Maurya A.K."/>
            <person name="Lian M.M."/>
            <person name="Swann J.B."/>
            <person name="Ohta Y."/>
            <person name="Flajnik M.F."/>
            <person name="Sutoh Y."/>
            <person name="Kasahara M."/>
            <person name="Hoon S."/>
            <person name="Gangu V."/>
            <person name="Roy S.W."/>
            <person name="Irimia M."/>
            <person name="Korzh V."/>
            <person name="Kondrychyn I."/>
            <person name="Lim Z.W."/>
            <person name="Tay B.H."/>
            <person name="Tohari S."/>
            <person name="Kong K.W."/>
            <person name="Ho S."/>
            <person name="Lorente-Galdos B."/>
            <person name="Quilez J."/>
            <person name="Marques-Bonet T."/>
            <person name="Raney B.J."/>
            <person name="Ingham P.W."/>
            <person name="Tay A."/>
            <person name="Hillier L.W."/>
            <person name="Minx P."/>
            <person name="Boehm T."/>
            <person name="Wilson R.K."/>
            <person name="Brenner S."/>
            <person name="Warren W.C."/>
        </authorList>
    </citation>
    <scope>NUCLEOTIDE SEQUENCE [LARGE SCALE GENOMIC DNA]</scope>
</reference>
<dbReference type="PANTHER" id="PTHR24020">
    <property type="entry name" value="COLLAGEN ALPHA"/>
    <property type="match status" value="1"/>
</dbReference>
<evidence type="ECO:0000256" key="2">
    <source>
        <dbReference type="ARBA" id="ARBA00022530"/>
    </source>
</evidence>
<dbReference type="InterPro" id="IPR008160">
    <property type="entry name" value="Collagen"/>
</dbReference>
<dbReference type="Ensembl" id="ENSCMIT00000017711.1">
    <property type="protein sequence ID" value="ENSCMIP00000017373.1"/>
    <property type="gene ID" value="ENSCMIG00000008287.1"/>
</dbReference>
<feature type="region of interest" description="Disordered" evidence="8">
    <location>
        <begin position="1059"/>
        <end position="1079"/>
    </location>
</feature>
<reference evidence="13" key="1">
    <citation type="journal article" date="2006" name="Science">
        <title>Ancient noncoding elements conserved in the human genome.</title>
        <authorList>
            <person name="Venkatesh B."/>
            <person name="Kirkness E.F."/>
            <person name="Loh Y.H."/>
            <person name="Halpern A.L."/>
            <person name="Lee A.P."/>
            <person name="Johnson J."/>
            <person name="Dandona N."/>
            <person name="Viswanathan L.D."/>
            <person name="Tay A."/>
            <person name="Venter J.C."/>
            <person name="Strausberg R.L."/>
            <person name="Brenner S."/>
        </authorList>
    </citation>
    <scope>NUCLEOTIDE SEQUENCE [LARGE SCALE GENOMIC DNA]</scope>
</reference>
<feature type="compositionally biased region" description="Basic and acidic residues" evidence="8">
    <location>
        <begin position="298"/>
        <end position="307"/>
    </location>
</feature>
<name>A0A4W3HJY0_CALMI</name>
<dbReference type="InterPro" id="IPR002223">
    <property type="entry name" value="Kunitz_BPTI"/>
</dbReference>
<evidence type="ECO:0000259" key="10">
    <source>
        <dbReference type="PROSITE" id="PS50234"/>
    </source>
</evidence>
<dbReference type="GeneTree" id="ENSGT00940000163195"/>
<dbReference type="InParanoid" id="A0A4W3HJY0"/>
<dbReference type="GO" id="GO:0004867">
    <property type="term" value="F:serine-type endopeptidase inhibitor activity"/>
    <property type="evidence" value="ECO:0007669"/>
    <property type="project" value="UniProtKB-KW"/>
</dbReference>
<evidence type="ECO:0008006" key="14">
    <source>
        <dbReference type="Google" id="ProtNLM"/>
    </source>
</evidence>
<dbReference type="PRINTS" id="PR00453">
    <property type="entry name" value="VWFADOMAIN"/>
</dbReference>
<evidence type="ECO:0000256" key="5">
    <source>
        <dbReference type="ARBA" id="ARBA00022900"/>
    </source>
</evidence>
<dbReference type="CDD" id="cd01450">
    <property type="entry name" value="vWFA_subfamily_ECM"/>
    <property type="match status" value="2"/>
</dbReference>
<keyword evidence="3" id="KW-0646">Protease inhibitor</keyword>
<dbReference type="SUPFAM" id="SSF57362">
    <property type="entry name" value="BPTI-like"/>
    <property type="match status" value="1"/>
</dbReference>
<evidence type="ECO:0000256" key="4">
    <source>
        <dbReference type="ARBA" id="ARBA00022889"/>
    </source>
</evidence>
<organism evidence="12 13">
    <name type="scientific">Callorhinchus milii</name>
    <name type="common">Ghost shark</name>
    <dbReference type="NCBI Taxonomy" id="7868"/>
    <lineage>
        <taxon>Eukaryota</taxon>
        <taxon>Metazoa</taxon>
        <taxon>Chordata</taxon>
        <taxon>Craniata</taxon>
        <taxon>Vertebrata</taxon>
        <taxon>Chondrichthyes</taxon>
        <taxon>Holocephali</taxon>
        <taxon>Chimaeriformes</taxon>
        <taxon>Callorhinchidae</taxon>
        <taxon>Callorhinchus</taxon>
    </lineage>
</organism>
<keyword evidence="2" id="KW-0272">Extracellular matrix</keyword>
<dbReference type="PROSITE" id="PS00280">
    <property type="entry name" value="BPTI_KUNITZ_1"/>
    <property type="match status" value="1"/>
</dbReference>
<feature type="region of interest" description="Disordered" evidence="8">
    <location>
        <begin position="247"/>
        <end position="775"/>
    </location>
</feature>
<dbReference type="SMART" id="SM00327">
    <property type="entry name" value="VWA"/>
    <property type="match status" value="2"/>
</dbReference>
<sequence>MTATPTALLLLFLTLMTLATNRGQNVGRKRGRKQHASLQQTDLDPNCTMEVIFILDSSESAKNILFDKEKQLVIDFSEKALNSEQKTKWSLNWRLAVLQYSSYIKMDQTFREWQGLKHFKKLVNSMMFIGHGTYTAYAIGNATELFQTEGRQNSVKILILMTDGVDHPRNPDTVDAAFQAKKNNIHIFAIGLSHVAKEAPNAIKMQNVASIPSTQFVHLLTDFNLTETMVNEVLKVADKSCLRPSPCFCEKGKKGEDGQPGEDGERGRDGEKGSKGGRGNNGSKGEPGNDGQNGRSGFKGDKGDKGDCGIPGIQGDRGPKGPLGPIGMKGELGPPGLRGEIGSEGHQGSKGDRGLPGSPGLRGDVGIGYPGSKGDKGFQGRPGPPGPLAIGDPGSPGLIGPQGIRGEEGAPGKGFPGLKGDRGFPGVKGPRGPSGIGFKGDEGGSGPPGSPGPRGENGFGIQGEKGSQGSMGPVGRRGPRSSGIPGPKGDRGPVGEKGIQGIGERGFPGPKGDSGLKGPEGFPGKPGNTGKVGSKGEQGDQGPTGPPGLTRKGEPGKKGDIGERGTTGFSGPPGPAGPAGPKGEPGYSGRIGLPGQEGKGLPGAKGDQGLPGPQGDAGDPGIGLVGPKGNRGHLGPRGAPGPKGDGYIGPPGIQGSVGPRGDPGEDGKGLPGDKGEIGYPGPTGQRGFQGVGFPGLKGAVGKLGPHGPKGEQGEGIQGSKGDLGPRGVPGPRGPQGESIQGEKGDHGYKGERGKMGDKGEPGIPGQIGLKGYPGEKGESGLTREHVIMLIREICGCGMKCSLQPLELVFVIDSSESVGPENFEIIKDFVINLLNQITISNDTIRIGVVLYSDKAKEIINFKHQVSQDHVKDLIRNLIYLGEGTLTGTAMNMANKILIDSRPGVRKVAVVITDGQTDKRDPFSLNETVRETHAANIEVYAIGILNKNDPSYEEFKNEMNLIASDPDMEHVYLIDDFMTILTLQSKLSSEICKEDGRIYSSVPSSILPPGMPSPFPDDKYQPDRDVHFLDTSDHKETTERAPPGRHGEYVDSEVSLLTGGDVSVDHVKPGEPPLRRPEAERQPDIPEVVEPTPTVSTPQTIFHEPVDRGISTDVGCAEPLNQGPCRNYVIKWYYDRMAEACVQFWYGGCEGNRNRFDNQQECTLKCFL</sequence>
<evidence type="ECO:0000256" key="3">
    <source>
        <dbReference type="ARBA" id="ARBA00022690"/>
    </source>
</evidence>
<feature type="domain" description="VWFA" evidence="10">
    <location>
        <begin position="806"/>
        <end position="989"/>
    </location>
</feature>
<feature type="compositionally biased region" description="Basic and acidic residues" evidence="8">
    <location>
        <begin position="740"/>
        <end position="760"/>
    </location>
</feature>
<evidence type="ECO:0000313" key="13">
    <source>
        <dbReference type="Proteomes" id="UP000314986"/>
    </source>
</evidence>
<dbReference type="OMA" id="FRRRCTQ"/>
<keyword evidence="4" id="KW-0130">Cell adhesion</keyword>
<keyword evidence="6" id="KW-0176">Collagen</keyword>
<dbReference type="InterPro" id="IPR002035">
    <property type="entry name" value="VWF_A"/>
</dbReference>
<feature type="region of interest" description="Disordered" evidence="8">
    <location>
        <begin position="1001"/>
        <end position="1023"/>
    </location>
</feature>
<feature type="domain" description="BPTI/Kunitz inhibitor" evidence="11">
    <location>
        <begin position="1114"/>
        <end position="1164"/>
    </location>
</feature>
<feature type="signal peptide" evidence="9">
    <location>
        <begin position="1"/>
        <end position="23"/>
    </location>
</feature>
<evidence type="ECO:0000256" key="1">
    <source>
        <dbReference type="ARBA" id="ARBA00004498"/>
    </source>
</evidence>
<feature type="compositionally biased region" description="Basic and acidic residues" evidence="8">
    <location>
        <begin position="1014"/>
        <end position="1023"/>
    </location>
</feature>
<dbReference type="Pfam" id="PF01391">
    <property type="entry name" value="Collagen"/>
    <property type="match status" value="2"/>
</dbReference>
<dbReference type="InterPro" id="IPR050525">
    <property type="entry name" value="ECM_Assembly_Org"/>
</dbReference>
<dbReference type="GO" id="GO:0007155">
    <property type="term" value="P:cell adhesion"/>
    <property type="evidence" value="ECO:0007669"/>
    <property type="project" value="UniProtKB-KW"/>
</dbReference>
<dbReference type="Proteomes" id="UP000314986">
    <property type="component" value="Unassembled WGS sequence"/>
</dbReference>
<reference evidence="12" key="5">
    <citation type="submission" date="2025-09" db="UniProtKB">
        <authorList>
            <consortium name="Ensembl"/>
        </authorList>
    </citation>
    <scope>IDENTIFICATION</scope>
</reference>
<feature type="compositionally biased region" description="Gly residues" evidence="8">
    <location>
        <begin position="432"/>
        <end position="447"/>
    </location>
</feature>
<dbReference type="InterPro" id="IPR036880">
    <property type="entry name" value="Kunitz_BPTI_sf"/>
</dbReference>
<dbReference type="Gene3D" id="3.40.50.410">
    <property type="entry name" value="von Willebrand factor, type A domain"/>
    <property type="match status" value="2"/>
</dbReference>
<dbReference type="Pfam" id="PF00014">
    <property type="entry name" value="Kunitz_BPTI"/>
    <property type="match status" value="1"/>
</dbReference>